<dbReference type="SMART" id="SM00587">
    <property type="entry name" value="CHK"/>
    <property type="match status" value="1"/>
</dbReference>
<proteinExistence type="predicted"/>
<name>A0A1I7Y0Y8_9BILA</name>
<dbReference type="Gene3D" id="3.90.1200.10">
    <property type="match status" value="1"/>
</dbReference>
<dbReference type="InterPro" id="IPR052961">
    <property type="entry name" value="Oxido-Kinase-like_Enzymes"/>
</dbReference>
<dbReference type="InterPro" id="IPR011009">
    <property type="entry name" value="Kinase-like_dom_sf"/>
</dbReference>
<dbReference type="SUPFAM" id="SSF56112">
    <property type="entry name" value="Protein kinase-like (PK-like)"/>
    <property type="match status" value="1"/>
</dbReference>
<organism evidence="2 3">
    <name type="scientific">Steinernema glaseri</name>
    <dbReference type="NCBI Taxonomy" id="37863"/>
    <lineage>
        <taxon>Eukaryota</taxon>
        <taxon>Metazoa</taxon>
        <taxon>Ecdysozoa</taxon>
        <taxon>Nematoda</taxon>
        <taxon>Chromadorea</taxon>
        <taxon>Rhabditida</taxon>
        <taxon>Tylenchina</taxon>
        <taxon>Panagrolaimomorpha</taxon>
        <taxon>Strongyloidoidea</taxon>
        <taxon>Steinernematidae</taxon>
        <taxon>Steinernema</taxon>
    </lineage>
</organism>
<feature type="domain" description="CHK kinase-like" evidence="1">
    <location>
        <begin position="205"/>
        <end position="393"/>
    </location>
</feature>
<reference evidence="3" key="1">
    <citation type="submission" date="2016-11" db="UniProtKB">
        <authorList>
            <consortium name="WormBaseParasite"/>
        </authorList>
    </citation>
    <scope>IDENTIFICATION</scope>
</reference>
<dbReference type="InterPro" id="IPR015897">
    <property type="entry name" value="CHK_kinase-like"/>
</dbReference>
<evidence type="ECO:0000313" key="2">
    <source>
        <dbReference type="Proteomes" id="UP000095287"/>
    </source>
</evidence>
<evidence type="ECO:0000313" key="3">
    <source>
        <dbReference type="WBParaSite" id="L893_g11323.t1"/>
    </source>
</evidence>
<dbReference type="WBParaSite" id="L893_g11323.t1">
    <property type="protein sequence ID" value="L893_g11323.t1"/>
    <property type="gene ID" value="L893_g11323"/>
</dbReference>
<dbReference type="AlphaFoldDB" id="A0A1I7Y0Y8"/>
<dbReference type="PANTHER" id="PTHR23020">
    <property type="entry name" value="UNCHARACTERIZED NUCLEAR HORMONE RECEPTOR-RELATED"/>
    <property type="match status" value="1"/>
</dbReference>
<dbReference type="Proteomes" id="UP000095287">
    <property type="component" value="Unplaced"/>
</dbReference>
<sequence length="469" mass="53575">MLPLEFSIFFANIYGTKFQFLRTLQLTATERTRLLAKCDVCSAYIDRSLSESVSVLWSRVDILCWFTLQVLLQVIMLKTGSTEWLIDILKAGDSKLGTLLKEHHLVKDDVAEIGAGKGMVSNVYNHVLHLSNGEIHSVVVKIPGGYLGESQENNHGAEVNDCYASRAHNRECELFNDFPQLFTYLPTPYVYLAVPYDDPSRDPVIALESLVGKAEVGNINEGFNSHQVYNIAKDLAKFQSIFLTMEDQSWVEKYPMNIIDEEKDLEFFRTHFEVLKDFDDGSLAPLVTQLAPILYNVKVWRYTSHAAHKHLGIPAVMCNDDTWINNILWKLNEDGSLSNHVGAYIDWQLAHAGCLTVDLVCVLALCTKPSFQREHQYKVLRYFYDLLVDEVKQKGGKVEFSFDQVKKCYNANFVGILTRDLGMQVYSIEHGSDDEWTLKARRSEFTTRARLMLEQVAEFVKELPKELME</sequence>
<dbReference type="PANTHER" id="PTHR23020:SF41">
    <property type="entry name" value="AMINOGLYCOSIDE PHOSPHOTRANSFERASE DOMAIN-CONTAINING PROTEIN"/>
    <property type="match status" value="1"/>
</dbReference>
<dbReference type="Pfam" id="PF07914">
    <property type="entry name" value="DUF1679"/>
    <property type="match status" value="1"/>
</dbReference>
<dbReference type="InterPro" id="IPR012877">
    <property type="entry name" value="Dhs-27"/>
</dbReference>
<accession>A0A1I7Y0Y8</accession>
<evidence type="ECO:0000259" key="1">
    <source>
        <dbReference type="SMART" id="SM00587"/>
    </source>
</evidence>
<protein>
    <submittedName>
        <fullName evidence="3">CHK domain-containing protein</fullName>
    </submittedName>
</protein>
<keyword evidence="2" id="KW-1185">Reference proteome</keyword>